<dbReference type="EMBL" id="CPZF01000001">
    <property type="protein sequence ID" value="CNF00826.1"/>
    <property type="molecule type" value="Genomic_DNA"/>
</dbReference>
<protein>
    <recommendedName>
        <fullName evidence="4">Lipoprotein</fullName>
    </recommendedName>
</protein>
<dbReference type="RefSeq" id="WP_046694803.1">
    <property type="nucleotide sequence ID" value="NZ_CP009456.1"/>
</dbReference>
<evidence type="ECO:0000313" key="1">
    <source>
        <dbReference type="EMBL" id="CNF00826.1"/>
    </source>
</evidence>
<dbReference type="Proteomes" id="UP001182355">
    <property type="component" value="Unassembled WGS sequence"/>
</dbReference>
<dbReference type="PROSITE" id="PS51257">
    <property type="entry name" value="PROKAR_LIPOPROTEIN"/>
    <property type="match status" value="1"/>
</dbReference>
<reference evidence="1 3" key="1">
    <citation type="submission" date="2015-03" db="EMBL/GenBank/DDBJ databases">
        <authorList>
            <consortium name="Pathogen Informatics"/>
            <person name="Murphy D."/>
        </authorList>
    </citation>
    <scope>NUCLEOTIDE SEQUENCE [LARGE SCALE GENOMIC DNA]</scope>
    <source>
        <strain evidence="1 3">IP27818</strain>
    </source>
</reference>
<comment type="caution">
    <text evidence="1">The sequence shown here is derived from an EMBL/GenBank/DDBJ whole genome shotgun (WGS) entry which is preliminary data.</text>
</comment>
<dbReference type="EMBL" id="ABNAVX010000001">
    <property type="protein sequence ID" value="ELI8100773.1"/>
    <property type="molecule type" value="Genomic_DNA"/>
</dbReference>
<dbReference type="KEGG" id="yef:FORC2_1406"/>
<evidence type="ECO:0000313" key="2">
    <source>
        <dbReference type="EMBL" id="ELI8100773.1"/>
    </source>
</evidence>
<name>A0A9P1M2R0_YEREN</name>
<evidence type="ECO:0008006" key="4">
    <source>
        <dbReference type="Google" id="ProtNLM"/>
    </source>
</evidence>
<proteinExistence type="predicted"/>
<evidence type="ECO:0000313" key="3">
    <source>
        <dbReference type="Proteomes" id="UP000041356"/>
    </source>
</evidence>
<dbReference type="AlphaFoldDB" id="A0A9P1M2R0"/>
<sequence length="175" mass="19626">MSLRNLFIATPLILLTGCSHLLPLDYQGYNNADAATIYIQNDRGNVGTTYIAKYHYVKADACYQMDTRYELNSNILAADGNIIESKIEPGGFYAVEQSLSQGPRVAYLSASFVPEPGKHYFISPGYGSAEIPDNLKITLSMDKDEIFQQYGKDRVKGWPVRNYCKNFVQKALSFN</sequence>
<accession>A0A9P1M2R0</accession>
<organism evidence="1 3">
    <name type="scientific">Yersinia enterocolitica</name>
    <dbReference type="NCBI Taxonomy" id="630"/>
    <lineage>
        <taxon>Bacteria</taxon>
        <taxon>Pseudomonadati</taxon>
        <taxon>Pseudomonadota</taxon>
        <taxon>Gammaproteobacteria</taxon>
        <taxon>Enterobacterales</taxon>
        <taxon>Yersiniaceae</taxon>
        <taxon>Yersinia</taxon>
    </lineage>
</organism>
<dbReference type="Proteomes" id="UP000041356">
    <property type="component" value="Unassembled WGS sequence"/>
</dbReference>
<reference evidence="2" key="2">
    <citation type="submission" date="2023-02" db="EMBL/GenBank/DDBJ databases">
        <authorList>
            <person name="Ashton P.M."/>
            <person name="Dallman T."/>
            <person name="Nair S."/>
            <person name="De Pinna E."/>
            <person name="Peters T."/>
            <person name="Grant K."/>
        </authorList>
    </citation>
    <scope>NUCLEOTIDE SEQUENCE</scope>
    <source>
        <strain evidence="2">01103883</strain>
    </source>
</reference>
<gene>
    <name evidence="1" type="ORF">ERS137939_00472</name>
    <name evidence="2" type="ORF">RSF11_000446</name>
</gene>